<accession>A0AAE9ERH1</accession>
<organism evidence="1 2">
    <name type="scientific">Caenorhabditis briggsae</name>
    <dbReference type="NCBI Taxonomy" id="6238"/>
    <lineage>
        <taxon>Eukaryota</taxon>
        <taxon>Metazoa</taxon>
        <taxon>Ecdysozoa</taxon>
        <taxon>Nematoda</taxon>
        <taxon>Chromadorea</taxon>
        <taxon>Rhabditida</taxon>
        <taxon>Rhabditina</taxon>
        <taxon>Rhabditomorpha</taxon>
        <taxon>Rhabditoidea</taxon>
        <taxon>Rhabditidae</taxon>
        <taxon>Peloderinae</taxon>
        <taxon>Caenorhabditis</taxon>
    </lineage>
</organism>
<dbReference type="Proteomes" id="UP000829354">
    <property type="component" value="Chromosome III"/>
</dbReference>
<name>A0AAE9ERH1_CAEBR</name>
<sequence length="78" mass="9218">MAFTTEMMVHLYRLSRKNSLKLSVAVDLMVEIMREGRHPRHREVLEGFLNGELRDYGEAVEHRLRQLMKSNRPANRPV</sequence>
<gene>
    <name evidence="1" type="ORF">L5515_004983</name>
</gene>
<dbReference type="EMBL" id="CP092622">
    <property type="protein sequence ID" value="UMM25001.1"/>
    <property type="molecule type" value="Genomic_DNA"/>
</dbReference>
<evidence type="ECO:0000313" key="1">
    <source>
        <dbReference type="EMBL" id="UMM25001.1"/>
    </source>
</evidence>
<reference evidence="1 2" key="1">
    <citation type="submission" date="2022-04" db="EMBL/GenBank/DDBJ databases">
        <title>Chromosome-level reference genomes for two strains of Caenorhabditis briggsae: an improved platform for comparative genomics.</title>
        <authorList>
            <person name="Stevens L."/>
            <person name="Andersen E."/>
        </authorList>
    </citation>
    <scope>NUCLEOTIDE SEQUENCE [LARGE SCALE GENOMIC DNA]</scope>
    <source>
        <strain evidence="1">VX34</strain>
        <tissue evidence="1">Whole-organism</tissue>
    </source>
</reference>
<keyword evidence="2" id="KW-1185">Reference proteome</keyword>
<proteinExistence type="predicted"/>
<evidence type="ECO:0000313" key="2">
    <source>
        <dbReference type="Proteomes" id="UP000829354"/>
    </source>
</evidence>
<protein>
    <submittedName>
        <fullName evidence="1">Uncharacterized protein</fullName>
    </submittedName>
</protein>
<dbReference type="AlphaFoldDB" id="A0AAE9ERH1"/>